<name>A0A1H4ACM9_9FLAO</name>
<gene>
    <name evidence="1" type="ORF">SAMN05443667_103298</name>
</gene>
<dbReference type="Gene3D" id="3.40.50.300">
    <property type="entry name" value="P-loop containing nucleotide triphosphate hydrolases"/>
    <property type="match status" value="1"/>
</dbReference>
<keyword evidence="2" id="KW-1185">Reference proteome</keyword>
<dbReference type="STRING" id="150146.SAMN05443667_103298"/>
<protein>
    <recommendedName>
        <fullName evidence="3">Wobble nucleotide-excising tRNase</fullName>
    </recommendedName>
</protein>
<organism evidence="1 2">
    <name type="scientific">Flavobacterium gillisiae</name>
    <dbReference type="NCBI Taxonomy" id="150146"/>
    <lineage>
        <taxon>Bacteria</taxon>
        <taxon>Pseudomonadati</taxon>
        <taxon>Bacteroidota</taxon>
        <taxon>Flavobacteriia</taxon>
        <taxon>Flavobacteriales</taxon>
        <taxon>Flavobacteriaceae</taxon>
        <taxon>Flavobacterium</taxon>
    </lineage>
</organism>
<dbReference type="AlphaFoldDB" id="A0A1H4ACM9"/>
<sequence length="725" mass="84608">MEIIKIDWENCFGIGKLNHEFDFNAQNSNTFMIYAPNGTMKTSFAKTFDLVSKNVPSNMPCDKVHVKKIPKYEIYSDGIAIKPESILVINAEDNGFDASHRISNFLASIDLKKKYEKIYFELEERRIEFIKKLKAVSQSTDCETELIESFADQSKNTFFEVLLDTSKSLKVSFEKYNFRYNDIFDKKDNVKKFLDKNQKLLDQYVSDYKDLLSKSNFFKQSNNPFGTAQANEILKSTEDNAFFEAGHKFVLEDGTEIIDAATLKQLVQEEMSKILSDQKLIQAFEKFDKAIGSNIELRTFKKVIEKDNSILVELSDYNGFQKKIWVNYLSEIKSDTEVLARHYEVQKIEIEKIIIEAKKEIDLWKKIIQTFNSRFYVPFEVILVNQEDILLKEDTANLEFDYIDKNENPVRQNSENLLKILSKGEQRAYFILQFLFEIESRKNSTDKHLIIFDDVADSFDYKNKFAIIEYIRDLHLSNDFRIVILTHNFDFYRTIASRIALPHKVVYMATKSDEKEIKLHLGQYRNDLFAHLVSNYKKPRFFISLIAFVRNIIEYTESIECEDYKLLTSSMHKKRGSESLTVQNTFDIFQSRLIKLDGKTIDFGNKNLFEFIFETADAISNDPNLNEINIENKITLAIAIRLKAEIYLICKLPEVDLNLITNNQTNVLYQAYKIKFSTSPAVSILDKVNLMTPENIHINAFMFEPLIDMSVNHLKDLYEKTCNLN</sequence>
<dbReference type="RefSeq" id="WP_091086684.1">
    <property type="nucleotide sequence ID" value="NZ_FNRD01000003.1"/>
</dbReference>
<proteinExistence type="predicted"/>
<dbReference type="EMBL" id="FNRD01000003">
    <property type="protein sequence ID" value="SEA33853.1"/>
    <property type="molecule type" value="Genomic_DNA"/>
</dbReference>
<dbReference type="CDD" id="cd00267">
    <property type="entry name" value="ABC_ATPase"/>
    <property type="match status" value="1"/>
</dbReference>
<evidence type="ECO:0000313" key="2">
    <source>
        <dbReference type="Proteomes" id="UP000198951"/>
    </source>
</evidence>
<dbReference type="OrthoDB" id="4770574at2"/>
<dbReference type="Proteomes" id="UP000198951">
    <property type="component" value="Unassembled WGS sequence"/>
</dbReference>
<reference evidence="2" key="1">
    <citation type="submission" date="2016-10" db="EMBL/GenBank/DDBJ databases">
        <authorList>
            <person name="Varghese N."/>
            <person name="Submissions S."/>
        </authorList>
    </citation>
    <scope>NUCLEOTIDE SEQUENCE [LARGE SCALE GENOMIC DNA]</scope>
    <source>
        <strain evidence="2">DSM 22376</strain>
    </source>
</reference>
<dbReference type="SUPFAM" id="SSF52540">
    <property type="entry name" value="P-loop containing nucleoside triphosphate hydrolases"/>
    <property type="match status" value="1"/>
</dbReference>
<accession>A0A1H4ACM9</accession>
<dbReference type="InterPro" id="IPR027417">
    <property type="entry name" value="P-loop_NTPase"/>
</dbReference>
<evidence type="ECO:0008006" key="3">
    <source>
        <dbReference type="Google" id="ProtNLM"/>
    </source>
</evidence>
<evidence type="ECO:0000313" key="1">
    <source>
        <dbReference type="EMBL" id="SEA33853.1"/>
    </source>
</evidence>